<protein>
    <recommendedName>
        <fullName evidence="6">Large ribosomal subunit protein uL29m</fullName>
    </recommendedName>
</protein>
<sequence length="278" mass="30621">MSLVLLRLVQQRSAPALLARQSQRAAASSASTSNAKPASSAQTQQQTTAAAIAAAVPKTPGMAEFFESQAARDVPFDGRRWSTQELRLKSFEDLHKLWFVLLKERNLLLTHMHYERSQNRAVPSYTRRMQMVKKSMGGIKRVISEREIALNMAKSAHGLAFKRTRIAAAAPERDDEKVRFQPLIEERTRIKAWQVKDKPSMAHLEEATEKTMSHLETIRAALGAHGRKLSLRQALLRGAAIATLQHVTGVPASAPASSPTSDTTTETTSQAPPPSTQP</sequence>
<dbReference type="RefSeq" id="XP_004345462.1">
    <property type="nucleotide sequence ID" value="XM_004345412.2"/>
</dbReference>
<dbReference type="GO" id="GO:0005762">
    <property type="term" value="C:mitochondrial large ribosomal subunit"/>
    <property type="evidence" value="ECO:0007669"/>
    <property type="project" value="TreeGrafter"/>
</dbReference>
<gene>
    <name evidence="8" type="ORF">CAOG_005872</name>
</gene>
<evidence type="ECO:0000256" key="4">
    <source>
        <dbReference type="ARBA" id="ARBA00023128"/>
    </source>
</evidence>
<evidence type="ECO:0000256" key="3">
    <source>
        <dbReference type="ARBA" id="ARBA00022980"/>
    </source>
</evidence>
<evidence type="ECO:0000256" key="7">
    <source>
        <dbReference type="SAM" id="MobiDB-lite"/>
    </source>
</evidence>
<evidence type="ECO:0000256" key="1">
    <source>
        <dbReference type="ARBA" id="ARBA00004173"/>
    </source>
</evidence>
<dbReference type="PANTHER" id="PTHR21183">
    <property type="entry name" value="RIBOSOMAL PROTEIN L47, MITOCHONDRIAL-RELATED"/>
    <property type="match status" value="1"/>
</dbReference>
<dbReference type="Pfam" id="PF06984">
    <property type="entry name" value="MRP-L47"/>
    <property type="match status" value="1"/>
</dbReference>
<dbReference type="PhylomeDB" id="A0A0D2WU74"/>
<dbReference type="eggNOG" id="KOG3331">
    <property type="taxonomic scope" value="Eukaryota"/>
</dbReference>
<accession>A0A0D2WU74</accession>
<dbReference type="EMBL" id="KE346369">
    <property type="protein sequence ID" value="KJE95418.1"/>
    <property type="molecule type" value="Genomic_DNA"/>
</dbReference>
<keyword evidence="9" id="KW-1185">Reference proteome</keyword>
<organism evidence="8 9">
    <name type="scientific">Capsaspora owczarzaki (strain ATCC 30864)</name>
    <dbReference type="NCBI Taxonomy" id="595528"/>
    <lineage>
        <taxon>Eukaryota</taxon>
        <taxon>Filasterea</taxon>
        <taxon>Capsaspora</taxon>
    </lineage>
</organism>
<dbReference type="GO" id="GO:0032543">
    <property type="term" value="P:mitochondrial translation"/>
    <property type="evidence" value="ECO:0007669"/>
    <property type="project" value="TreeGrafter"/>
</dbReference>
<dbReference type="PANTHER" id="PTHR21183:SF18">
    <property type="entry name" value="LARGE RIBOSOMAL SUBUNIT PROTEIN UL29M"/>
    <property type="match status" value="1"/>
</dbReference>
<feature type="compositionally biased region" description="Low complexity" evidence="7">
    <location>
        <begin position="251"/>
        <end position="270"/>
    </location>
</feature>
<evidence type="ECO:0000313" key="9">
    <source>
        <dbReference type="Proteomes" id="UP000008743"/>
    </source>
</evidence>
<name>A0A0D2WU74_CAPO3</name>
<dbReference type="InterPro" id="IPR010729">
    <property type="entry name" value="Ribosomal_uL29_mit"/>
</dbReference>
<keyword evidence="3" id="KW-0689">Ribosomal protein</keyword>
<evidence type="ECO:0000256" key="5">
    <source>
        <dbReference type="ARBA" id="ARBA00023274"/>
    </source>
</evidence>
<dbReference type="SUPFAM" id="SSF46561">
    <property type="entry name" value="Ribosomal protein L29 (L29p)"/>
    <property type="match status" value="1"/>
</dbReference>
<dbReference type="STRING" id="595528.A0A0D2WU74"/>
<keyword evidence="4" id="KW-0496">Mitochondrion</keyword>
<dbReference type="InParanoid" id="A0A0D2WU74"/>
<dbReference type="InterPro" id="IPR036049">
    <property type="entry name" value="Ribosomal_uL29_sf"/>
</dbReference>
<comment type="subcellular location">
    <subcellularLocation>
        <location evidence="1">Mitochondrion</location>
    </subcellularLocation>
</comment>
<keyword evidence="5" id="KW-0687">Ribonucleoprotein</keyword>
<dbReference type="AlphaFoldDB" id="A0A0D2WU74"/>
<comment type="similarity">
    <text evidence="2">Belongs to the universal ribosomal protein uL29 family.</text>
</comment>
<reference evidence="9" key="1">
    <citation type="submission" date="2011-02" db="EMBL/GenBank/DDBJ databases">
        <title>The Genome Sequence of Capsaspora owczarzaki ATCC 30864.</title>
        <authorList>
            <person name="Russ C."/>
            <person name="Cuomo C."/>
            <person name="Burger G."/>
            <person name="Gray M.W."/>
            <person name="Holland P.W.H."/>
            <person name="King N."/>
            <person name="Lang F.B.F."/>
            <person name="Roger A.J."/>
            <person name="Ruiz-Trillo I."/>
            <person name="Young S.K."/>
            <person name="Zeng Q."/>
            <person name="Gargeya S."/>
            <person name="Alvarado L."/>
            <person name="Berlin A."/>
            <person name="Chapman S.B."/>
            <person name="Chen Z."/>
            <person name="Freedman E."/>
            <person name="Gellesch M."/>
            <person name="Goldberg J."/>
            <person name="Griggs A."/>
            <person name="Gujja S."/>
            <person name="Heilman E."/>
            <person name="Heiman D."/>
            <person name="Howarth C."/>
            <person name="Mehta T."/>
            <person name="Neiman D."/>
            <person name="Pearson M."/>
            <person name="Roberts A."/>
            <person name="Saif S."/>
            <person name="Shea T."/>
            <person name="Shenoy N."/>
            <person name="Sisk P."/>
            <person name="Stolte C."/>
            <person name="Sykes S."/>
            <person name="White J."/>
            <person name="Yandava C."/>
            <person name="Haas B."/>
            <person name="Nusbaum C."/>
            <person name="Birren B."/>
        </authorList>
    </citation>
    <scope>NUCLEOTIDE SEQUENCE</scope>
    <source>
        <strain evidence="9">ATCC 30864</strain>
    </source>
</reference>
<dbReference type="Proteomes" id="UP000008743">
    <property type="component" value="Unassembled WGS sequence"/>
</dbReference>
<dbReference type="OrthoDB" id="270763at2759"/>
<dbReference type="GO" id="GO:0003735">
    <property type="term" value="F:structural constituent of ribosome"/>
    <property type="evidence" value="ECO:0007669"/>
    <property type="project" value="InterPro"/>
</dbReference>
<evidence type="ECO:0000256" key="2">
    <source>
        <dbReference type="ARBA" id="ARBA00009254"/>
    </source>
</evidence>
<dbReference type="InterPro" id="IPR038340">
    <property type="entry name" value="MRP-L47_sf"/>
</dbReference>
<evidence type="ECO:0000256" key="6">
    <source>
        <dbReference type="ARBA" id="ARBA00035289"/>
    </source>
</evidence>
<proteinExistence type="inferred from homology"/>
<dbReference type="Gene3D" id="6.10.330.20">
    <property type="match status" value="1"/>
</dbReference>
<feature type="region of interest" description="Disordered" evidence="7">
    <location>
        <begin position="249"/>
        <end position="278"/>
    </location>
</feature>
<evidence type="ECO:0000313" key="8">
    <source>
        <dbReference type="EMBL" id="KJE95418.1"/>
    </source>
</evidence>